<evidence type="ECO:0000313" key="1">
    <source>
        <dbReference type="EMBL" id="TXL73481.1"/>
    </source>
</evidence>
<dbReference type="OrthoDB" id="7801464at2"/>
<dbReference type="Proteomes" id="UP000321638">
    <property type="component" value="Unassembled WGS sequence"/>
</dbReference>
<sequence length="392" mass="43579">MAGATGVVLAFGVAGLAQAQTRSIPRSEASPAPSGDGGDVVFGGSYFLNLQLDRTLNKSAGVRPFSNLFFELDDLNWYLNIGQYFSLNGGIKMDQVRTVSKSSAFRAEGLRVDEFYATVYLDPFRFYGGKIHPRFGKAWDIMPGLYGADFAEDYELEEKIGIGAAFDFRDPLLGRHTLAFETFFEDTTPLSNSLFSRPRITDPDVIRPRRLRRSDGGVGNTGTLFDNFTVTLDGGRIADLRGFSYNIGYEQRRGSKVGGEPTERGFVAGINWEFLITRRITMTPLLEFTYQHNPGGVAGHTKWLTAGLAFELGMGWTTSLYGTLRPVKDKTIPDSYTDHLIGFSVAYDLGTLLKREVRWLNGLGIEAGYKHERIARDSLNTVGVSLNYERRF</sequence>
<comment type="caution">
    <text evidence="1">The sequence shown here is derived from an EMBL/GenBank/DDBJ whole genome shotgun (WGS) entry which is preliminary data.</text>
</comment>
<protein>
    <recommendedName>
        <fullName evidence="3">Outer membrane beta-barrel protein</fullName>
    </recommendedName>
</protein>
<dbReference type="AlphaFoldDB" id="A0A5C8PIL3"/>
<dbReference type="EMBL" id="VDUZ01000025">
    <property type="protein sequence ID" value="TXL73481.1"/>
    <property type="molecule type" value="Genomic_DNA"/>
</dbReference>
<reference evidence="1 2" key="1">
    <citation type="submission" date="2019-06" db="EMBL/GenBank/DDBJ databases">
        <title>New taxonomy in bacterial strain CC-CFT640, isolated from vineyard.</title>
        <authorList>
            <person name="Lin S.-Y."/>
            <person name="Tsai C.-F."/>
            <person name="Young C.-C."/>
        </authorList>
    </citation>
    <scope>NUCLEOTIDE SEQUENCE [LARGE SCALE GENOMIC DNA]</scope>
    <source>
        <strain evidence="1 2">CC-CFT640</strain>
    </source>
</reference>
<accession>A0A5C8PIL3</accession>
<evidence type="ECO:0000313" key="2">
    <source>
        <dbReference type="Proteomes" id="UP000321638"/>
    </source>
</evidence>
<organism evidence="1 2">
    <name type="scientific">Vineibacter terrae</name>
    <dbReference type="NCBI Taxonomy" id="2586908"/>
    <lineage>
        <taxon>Bacteria</taxon>
        <taxon>Pseudomonadati</taxon>
        <taxon>Pseudomonadota</taxon>
        <taxon>Alphaproteobacteria</taxon>
        <taxon>Hyphomicrobiales</taxon>
        <taxon>Vineibacter</taxon>
    </lineage>
</organism>
<proteinExistence type="predicted"/>
<dbReference type="RefSeq" id="WP_147849001.1">
    <property type="nucleotide sequence ID" value="NZ_VDUZ01000025.1"/>
</dbReference>
<keyword evidence="2" id="KW-1185">Reference proteome</keyword>
<evidence type="ECO:0008006" key="3">
    <source>
        <dbReference type="Google" id="ProtNLM"/>
    </source>
</evidence>
<name>A0A5C8PIL3_9HYPH</name>
<gene>
    <name evidence="1" type="ORF">FHP25_21370</name>
</gene>